<dbReference type="GO" id="GO:0000463">
    <property type="term" value="P:maturation of LSU-rRNA from tricistronic rRNA transcript (SSU-rRNA, 5.8S rRNA, LSU-rRNA)"/>
    <property type="evidence" value="ECO:0007669"/>
    <property type="project" value="UniProtKB-UniRule"/>
</dbReference>
<dbReference type="InterPro" id="IPR019775">
    <property type="entry name" value="WD40_repeat_CS"/>
</dbReference>
<dbReference type="AlphaFoldDB" id="A0ABD6EE69"/>
<comment type="subcellular location">
    <subcellularLocation>
        <location evidence="6">Nucleus</location>
        <location evidence="6">Nucleolus</location>
    </subcellularLocation>
    <subcellularLocation>
        <location evidence="6">Nucleus</location>
        <location evidence="6">Nucleoplasm</location>
    </subcellularLocation>
</comment>
<evidence type="ECO:0000313" key="9">
    <source>
        <dbReference type="EMBL" id="MFH4977946.1"/>
    </source>
</evidence>
<evidence type="ECO:0000313" key="10">
    <source>
        <dbReference type="Proteomes" id="UP001608902"/>
    </source>
</evidence>
<evidence type="ECO:0000256" key="5">
    <source>
        <dbReference type="ARBA" id="ARBA00023242"/>
    </source>
</evidence>
<feature type="repeat" description="WD" evidence="7">
    <location>
        <begin position="360"/>
        <end position="402"/>
    </location>
</feature>
<dbReference type="Proteomes" id="UP001608902">
    <property type="component" value="Unassembled WGS sequence"/>
</dbReference>
<evidence type="ECO:0000256" key="7">
    <source>
        <dbReference type="PROSITE-ProRule" id="PRU00221"/>
    </source>
</evidence>
<accession>A0ABD6EE69</accession>
<protein>
    <recommendedName>
        <fullName evidence="6">Ribosome biogenesis protein WDR12 homolog</fullName>
    </recommendedName>
</protein>
<dbReference type="InterPro" id="IPR001680">
    <property type="entry name" value="WD40_rpt"/>
</dbReference>
<dbReference type="PROSITE" id="PS50294">
    <property type="entry name" value="WD_REPEATS_REGION"/>
    <property type="match status" value="3"/>
</dbReference>
<evidence type="ECO:0000256" key="1">
    <source>
        <dbReference type="ARBA" id="ARBA00022517"/>
    </source>
</evidence>
<dbReference type="SMART" id="SM00320">
    <property type="entry name" value="WD40"/>
    <property type="match status" value="7"/>
</dbReference>
<dbReference type="Gene3D" id="2.130.10.10">
    <property type="entry name" value="YVTN repeat-like/Quinoprotein amine dehydrogenase"/>
    <property type="match status" value="2"/>
</dbReference>
<dbReference type="HAMAP" id="MF_03029">
    <property type="entry name" value="WDR12"/>
    <property type="match status" value="1"/>
</dbReference>
<name>A0ABD6EE69_9BILA</name>
<dbReference type="PANTHER" id="PTHR19855">
    <property type="entry name" value="WD40 REPEAT PROTEIN 12, 37"/>
    <property type="match status" value="1"/>
</dbReference>
<comment type="function">
    <text evidence="6">Required for maturation of ribosomal RNAs and formation of the large ribosomal subunit.</text>
</comment>
<keyword evidence="2 6" id="KW-0698">rRNA processing</keyword>
<dbReference type="GO" id="GO:0005654">
    <property type="term" value="C:nucleoplasm"/>
    <property type="evidence" value="ECO:0007669"/>
    <property type="project" value="UniProtKB-SubCell"/>
</dbReference>
<dbReference type="PROSITE" id="PS50082">
    <property type="entry name" value="WD_REPEATS_2"/>
    <property type="match status" value="3"/>
</dbReference>
<keyword evidence="4" id="KW-0677">Repeat</keyword>
<gene>
    <name evidence="9" type="ORF">AB6A40_004655</name>
</gene>
<dbReference type="InterPro" id="IPR036322">
    <property type="entry name" value="WD40_repeat_dom_sf"/>
</dbReference>
<feature type="repeat" description="WD" evidence="7">
    <location>
        <begin position="273"/>
        <end position="308"/>
    </location>
</feature>
<evidence type="ECO:0000256" key="4">
    <source>
        <dbReference type="ARBA" id="ARBA00022737"/>
    </source>
</evidence>
<keyword evidence="10" id="KW-1185">Reference proteome</keyword>
<dbReference type="InterPro" id="IPR028599">
    <property type="entry name" value="WDR12/Ytm1"/>
</dbReference>
<dbReference type="Pfam" id="PF08154">
    <property type="entry name" value="NLE"/>
    <property type="match status" value="1"/>
</dbReference>
<dbReference type="GO" id="GO:0005730">
    <property type="term" value="C:nucleolus"/>
    <property type="evidence" value="ECO:0007669"/>
    <property type="project" value="UniProtKB-SubCell"/>
</dbReference>
<dbReference type="GO" id="GO:0000466">
    <property type="term" value="P:maturation of 5.8S rRNA from tricistronic rRNA transcript (SSU-rRNA, 5.8S rRNA, LSU-rRNA)"/>
    <property type="evidence" value="ECO:0007669"/>
    <property type="project" value="UniProtKB-UniRule"/>
</dbReference>
<keyword evidence="3 7" id="KW-0853">WD repeat</keyword>
<dbReference type="Pfam" id="PF00400">
    <property type="entry name" value="WD40"/>
    <property type="match status" value="5"/>
</dbReference>
<proteinExistence type="inferred from homology"/>
<organism evidence="9 10">
    <name type="scientific">Gnathostoma spinigerum</name>
    <dbReference type="NCBI Taxonomy" id="75299"/>
    <lineage>
        <taxon>Eukaryota</taxon>
        <taxon>Metazoa</taxon>
        <taxon>Ecdysozoa</taxon>
        <taxon>Nematoda</taxon>
        <taxon>Chromadorea</taxon>
        <taxon>Rhabditida</taxon>
        <taxon>Spirurina</taxon>
        <taxon>Gnathostomatomorpha</taxon>
        <taxon>Gnathostomatoidea</taxon>
        <taxon>Gnathostomatidae</taxon>
        <taxon>Gnathostoma</taxon>
    </lineage>
</organism>
<dbReference type="InterPro" id="IPR020472">
    <property type="entry name" value="WD40_PAC1"/>
</dbReference>
<dbReference type="PROSITE" id="PS00678">
    <property type="entry name" value="WD_REPEATS_1"/>
    <property type="match status" value="1"/>
</dbReference>
<dbReference type="PRINTS" id="PR00320">
    <property type="entry name" value="GPROTEINBRPT"/>
</dbReference>
<reference evidence="9 10" key="1">
    <citation type="submission" date="2024-08" db="EMBL/GenBank/DDBJ databases">
        <title>Gnathostoma spinigerum genome.</title>
        <authorList>
            <person name="Gonzalez-Bertolin B."/>
            <person name="Monzon S."/>
            <person name="Zaballos A."/>
            <person name="Jimenez P."/>
            <person name="Dekumyoy P."/>
            <person name="Varona S."/>
            <person name="Cuesta I."/>
            <person name="Sumanam S."/>
            <person name="Adisakwattana P."/>
            <person name="Gasser R.B."/>
            <person name="Hernandez-Gonzalez A."/>
            <person name="Young N.D."/>
            <person name="Perteguer M.J."/>
        </authorList>
    </citation>
    <scope>NUCLEOTIDE SEQUENCE [LARGE SCALE GENOMIC DNA]</scope>
    <source>
        <strain evidence="9">AL3</strain>
        <tissue evidence="9">Liver</tissue>
    </source>
</reference>
<evidence type="ECO:0000256" key="6">
    <source>
        <dbReference type="HAMAP-Rule" id="MF_03029"/>
    </source>
</evidence>
<dbReference type="InterPro" id="IPR015943">
    <property type="entry name" value="WD40/YVTN_repeat-like_dom_sf"/>
</dbReference>
<evidence type="ECO:0000256" key="2">
    <source>
        <dbReference type="ARBA" id="ARBA00022552"/>
    </source>
</evidence>
<dbReference type="InterPro" id="IPR012972">
    <property type="entry name" value="NLE"/>
</dbReference>
<dbReference type="GO" id="GO:0030687">
    <property type="term" value="C:preribosome, large subunit precursor"/>
    <property type="evidence" value="ECO:0007669"/>
    <property type="project" value="UniProtKB-UniRule"/>
</dbReference>
<sequence length="438" mass="48532">MSKKGNSDMKAAMSPMDESAGIPHYQIALFSENTVCRLLPRTTISVPSNVTPEKLSALANTSMQGVDSNWRPTEFDFLIGTSLLRGPLDDFVDEHLISIENVIEIECIVREPAPQPDLDLPHSDWLAAIKASSQHIFSTTFDGSLTVWTHEGEKVKSLSLSETAAKCLDFISPLTDFRIAVGFQDQSILVASVIINDEVLIEVDEVLRGHERSVECVASNATGDRLVSGGFDYLLKVWNCSRDDDSTKFKKFDDAEAKRRKTATSTKTPMVTLSGHRDAIIGAAWLPDSEKEVCTASWDHTLRIWDLELAGEKNSLSSTKSFTSLSICPTSCLILTGSVDPVVRLFDPRSHDGSLVKQSFIGHSGWVSCVRWSPKRENLFISGSYDQVLKMWDVRSGKTPLYDMKGHTDRILCCDWSCEELILSGGVDCTLKSFRRKA</sequence>
<dbReference type="EMBL" id="JBGFUD010002739">
    <property type="protein sequence ID" value="MFH4977946.1"/>
    <property type="molecule type" value="Genomic_DNA"/>
</dbReference>
<evidence type="ECO:0000259" key="8">
    <source>
        <dbReference type="Pfam" id="PF08154"/>
    </source>
</evidence>
<feature type="repeat" description="WD" evidence="7">
    <location>
        <begin position="207"/>
        <end position="239"/>
    </location>
</feature>
<evidence type="ECO:0000256" key="3">
    <source>
        <dbReference type="ARBA" id="ARBA00022574"/>
    </source>
</evidence>
<keyword evidence="5 6" id="KW-0539">Nucleus</keyword>
<dbReference type="GO" id="GO:0043021">
    <property type="term" value="F:ribonucleoprotein complex binding"/>
    <property type="evidence" value="ECO:0007669"/>
    <property type="project" value="UniProtKB-UniRule"/>
</dbReference>
<dbReference type="PANTHER" id="PTHR19855:SF11">
    <property type="entry name" value="RIBOSOME BIOGENESIS PROTEIN WDR12"/>
    <property type="match status" value="1"/>
</dbReference>
<comment type="similarity">
    <text evidence="6">Belongs to the WD repeat WDR12/YTM1 family.</text>
</comment>
<feature type="domain" description="NLE" evidence="8">
    <location>
        <begin position="26"/>
        <end position="92"/>
    </location>
</feature>
<comment type="caution">
    <text evidence="9">The sequence shown here is derived from an EMBL/GenBank/DDBJ whole genome shotgun (WGS) entry which is preliminary data.</text>
</comment>
<keyword evidence="1 6" id="KW-0690">Ribosome biogenesis</keyword>
<dbReference type="SUPFAM" id="SSF50978">
    <property type="entry name" value="WD40 repeat-like"/>
    <property type="match status" value="1"/>
</dbReference>